<dbReference type="AlphaFoldDB" id="A0A0X3TNR2"/>
<dbReference type="RefSeq" id="WP_068340892.1">
    <property type="nucleotide sequence ID" value="NZ_LQBP01000015.1"/>
</dbReference>
<feature type="binding site" evidence="8">
    <location>
        <position position="102"/>
    </location>
    <ligand>
        <name>Cu cation</name>
        <dbReference type="ChEBI" id="CHEBI:23378"/>
    </ligand>
</feature>
<feature type="signal peptide" evidence="9">
    <location>
        <begin position="1"/>
        <end position="20"/>
    </location>
</feature>
<keyword evidence="9" id="KW-0732">Signal</keyword>
<dbReference type="GO" id="GO:0009055">
    <property type="term" value="F:electron transfer activity"/>
    <property type="evidence" value="ECO:0007669"/>
    <property type="project" value="InterPro"/>
</dbReference>
<evidence type="ECO:0000256" key="8">
    <source>
        <dbReference type="PIRSR" id="PIRSR602386-1"/>
    </source>
</evidence>
<name>A0A0X3TNR2_9RHOB</name>
<dbReference type="InterPro" id="IPR002386">
    <property type="entry name" value="Amicyanin/Pseudoazurin"/>
</dbReference>
<keyword evidence="2" id="KW-0813">Transport</keyword>
<keyword evidence="3 8" id="KW-0479">Metal-binding</keyword>
<proteinExistence type="predicted"/>
<accession>A0A0X3TNR2</accession>
<evidence type="ECO:0000256" key="5">
    <source>
        <dbReference type="ARBA" id="ARBA00022982"/>
    </source>
</evidence>
<dbReference type="SUPFAM" id="SSF49503">
    <property type="entry name" value="Cupredoxins"/>
    <property type="match status" value="1"/>
</dbReference>
<evidence type="ECO:0000313" key="12">
    <source>
        <dbReference type="Proteomes" id="UP000053690"/>
    </source>
</evidence>
<feature type="binding site" evidence="8">
    <location>
        <position position="61"/>
    </location>
    <ligand>
        <name>Cu cation</name>
        <dbReference type="ChEBI" id="CHEBI:23378"/>
    </ligand>
</feature>
<gene>
    <name evidence="11" type="ORF">AVO44_19565</name>
</gene>
<evidence type="ECO:0000256" key="2">
    <source>
        <dbReference type="ARBA" id="ARBA00022448"/>
    </source>
</evidence>
<evidence type="ECO:0000256" key="9">
    <source>
        <dbReference type="SAM" id="SignalP"/>
    </source>
</evidence>
<comment type="caution">
    <text evidence="11">The sequence shown here is derived from an EMBL/GenBank/DDBJ whole genome shotgun (WGS) entry which is preliminary data.</text>
</comment>
<sequence>MKTTLLAIALSVASAAPALADIIEIEMLNKNEDGDRMVFSQELIRAEVGDIIRFVPTDKSHNAQSVKDALPEGQEPFRGRVNQAIEYEVTETGLTAVVCLPHQAMGMVALVVVGDDLSNADDILNARVPGKGGDKLEALVEEAKSLITTDESSTDQSS</sequence>
<dbReference type="Pfam" id="PF00127">
    <property type="entry name" value="Copper-bind"/>
    <property type="match status" value="1"/>
</dbReference>
<keyword evidence="4" id="KW-0574">Periplasm</keyword>
<dbReference type="InterPro" id="IPR001235">
    <property type="entry name" value="Copper_blue_Plastocyanin"/>
</dbReference>
<evidence type="ECO:0000256" key="4">
    <source>
        <dbReference type="ARBA" id="ARBA00022764"/>
    </source>
</evidence>
<dbReference type="GO" id="GO:0005507">
    <property type="term" value="F:copper ion binding"/>
    <property type="evidence" value="ECO:0007669"/>
    <property type="project" value="UniProtKB-UniRule"/>
</dbReference>
<dbReference type="NCBIfam" id="TIGR02375">
    <property type="entry name" value="pseudoazurin"/>
    <property type="match status" value="1"/>
</dbReference>
<keyword evidence="12" id="KW-1185">Reference proteome</keyword>
<feature type="domain" description="Blue (type 1) copper" evidence="10">
    <location>
        <begin position="26"/>
        <end position="113"/>
    </location>
</feature>
<feature type="binding site" evidence="8">
    <location>
        <position position="107"/>
    </location>
    <ligand>
        <name>Cu cation</name>
        <dbReference type="ChEBI" id="CHEBI:23378"/>
    </ligand>
</feature>
<dbReference type="Gene3D" id="2.60.40.420">
    <property type="entry name" value="Cupredoxins - blue copper proteins"/>
    <property type="match status" value="1"/>
</dbReference>
<keyword evidence="5" id="KW-0249">Electron transport</keyword>
<feature type="binding site" evidence="8">
    <location>
        <position position="99"/>
    </location>
    <ligand>
        <name>Cu cation</name>
        <dbReference type="ChEBI" id="CHEBI:23378"/>
    </ligand>
</feature>
<evidence type="ECO:0000256" key="3">
    <source>
        <dbReference type="ARBA" id="ARBA00022723"/>
    </source>
</evidence>
<dbReference type="OrthoDB" id="7510199at2"/>
<comment type="cofactor">
    <cofactor evidence="8">
        <name>Cu cation</name>
        <dbReference type="ChEBI" id="CHEBI:23378"/>
    </cofactor>
    <text evidence="8">Binds 1 copper ion per subunit.</text>
</comment>
<evidence type="ECO:0000256" key="6">
    <source>
        <dbReference type="ARBA" id="ARBA00023008"/>
    </source>
</evidence>
<dbReference type="InterPro" id="IPR008972">
    <property type="entry name" value="Cupredoxin"/>
</dbReference>
<dbReference type="EMBL" id="LQBP01000015">
    <property type="protein sequence ID" value="KUJ76651.1"/>
    <property type="molecule type" value="Genomic_DNA"/>
</dbReference>
<dbReference type="PRINTS" id="PR00156">
    <property type="entry name" value="COPPERBLUE"/>
</dbReference>
<dbReference type="GO" id="GO:0042597">
    <property type="term" value="C:periplasmic space"/>
    <property type="evidence" value="ECO:0007669"/>
    <property type="project" value="UniProtKB-SubCell"/>
</dbReference>
<reference evidence="12" key="1">
    <citation type="submission" date="2015-12" db="EMBL/GenBank/DDBJ databases">
        <authorList>
            <person name="Zhang G."/>
            <person name="Stingl U."/>
        </authorList>
    </citation>
    <scope>NUCLEOTIDE SEQUENCE [LARGE SCALE GENOMIC DNA]</scope>
    <source>
        <strain evidence="12">ZGT108</strain>
    </source>
</reference>
<dbReference type="InterPro" id="IPR000923">
    <property type="entry name" value="BlueCu_1"/>
</dbReference>
<keyword evidence="6 8" id="KW-0186">Copper</keyword>
<dbReference type="PRINTS" id="PR00155">
    <property type="entry name" value="AMICYANIN"/>
</dbReference>
<protein>
    <recommendedName>
        <fullName evidence="7">Pseudoazurin</fullName>
    </recommendedName>
</protein>
<evidence type="ECO:0000256" key="7">
    <source>
        <dbReference type="NCBIfam" id="TIGR02375"/>
    </source>
</evidence>
<dbReference type="InterPro" id="IPR012745">
    <property type="entry name" value="Pseudoazurin"/>
</dbReference>
<evidence type="ECO:0000256" key="1">
    <source>
        <dbReference type="ARBA" id="ARBA00004418"/>
    </source>
</evidence>
<organism evidence="11 12">
    <name type="scientific">Ruegeria profundi</name>
    <dbReference type="NCBI Taxonomy" id="1685378"/>
    <lineage>
        <taxon>Bacteria</taxon>
        <taxon>Pseudomonadati</taxon>
        <taxon>Pseudomonadota</taxon>
        <taxon>Alphaproteobacteria</taxon>
        <taxon>Rhodobacterales</taxon>
        <taxon>Roseobacteraceae</taxon>
        <taxon>Ruegeria</taxon>
    </lineage>
</organism>
<dbReference type="Proteomes" id="UP000053690">
    <property type="component" value="Unassembled WGS sequence"/>
</dbReference>
<evidence type="ECO:0000259" key="10">
    <source>
        <dbReference type="Pfam" id="PF00127"/>
    </source>
</evidence>
<comment type="subcellular location">
    <subcellularLocation>
        <location evidence="1">Periplasm</location>
    </subcellularLocation>
</comment>
<evidence type="ECO:0000313" key="11">
    <source>
        <dbReference type="EMBL" id="KUJ76651.1"/>
    </source>
</evidence>
<feature type="chain" id="PRO_5007054224" description="Pseudoazurin" evidence="9">
    <location>
        <begin position="21"/>
        <end position="158"/>
    </location>
</feature>
<dbReference type="STRING" id="1685378.AVO44_19565"/>